<reference evidence="2 3" key="1">
    <citation type="submission" date="2020-06" db="EMBL/GenBank/DDBJ databases">
        <title>Transcriptomic and genomic resources for Thalictrum thalictroides and T. hernandezii: Facilitating candidate gene discovery in an emerging model plant lineage.</title>
        <authorList>
            <person name="Arias T."/>
            <person name="Riano-Pachon D.M."/>
            <person name="Di Stilio V.S."/>
        </authorList>
    </citation>
    <scope>NUCLEOTIDE SEQUENCE [LARGE SCALE GENOMIC DNA]</scope>
    <source>
        <strain evidence="3">cv. WT478/WT964</strain>
        <tissue evidence="2">Leaves</tissue>
    </source>
</reference>
<feature type="non-terminal residue" evidence="2">
    <location>
        <position position="1"/>
    </location>
</feature>
<evidence type="ECO:0008006" key="4">
    <source>
        <dbReference type="Google" id="ProtNLM"/>
    </source>
</evidence>
<organism evidence="2 3">
    <name type="scientific">Thalictrum thalictroides</name>
    <name type="common">Rue-anemone</name>
    <name type="synonym">Anemone thalictroides</name>
    <dbReference type="NCBI Taxonomy" id="46969"/>
    <lineage>
        <taxon>Eukaryota</taxon>
        <taxon>Viridiplantae</taxon>
        <taxon>Streptophyta</taxon>
        <taxon>Embryophyta</taxon>
        <taxon>Tracheophyta</taxon>
        <taxon>Spermatophyta</taxon>
        <taxon>Magnoliopsida</taxon>
        <taxon>Ranunculales</taxon>
        <taxon>Ranunculaceae</taxon>
        <taxon>Thalictroideae</taxon>
        <taxon>Thalictrum</taxon>
    </lineage>
</organism>
<dbReference type="AlphaFoldDB" id="A0A7J6W5H7"/>
<sequence length="50" mass="5486">MDKAFLKLIFLIALMFVAADLPPAFAILPSDQTMPSVPPFVPLDQLPCLK</sequence>
<feature type="signal peptide" evidence="1">
    <location>
        <begin position="1"/>
        <end position="19"/>
    </location>
</feature>
<dbReference type="OrthoDB" id="10497495at2759"/>
<keyword evidence="3" id="KW-1185">Reference proteome</keyword>
<dbReference type="Proteomes" id="UP000554482">
    <property type="component" value="Unassembled WGS sequence"/>
</dbReference>
<comment type="caution">
    <text evidence="2">The sequence shown here is derived from an EMBL/GenBank/DDBJ whole genome shotgun (WGS) entry which is preliminary data.</text>
</comment>
<evidence type="ECO:0000313" key="2">
    <source>
        <dbReference type="EMBL" id="KAF5191790.1"/>
    </source>
</evidence>
<dbReference type="EMBL" id="JABWDY010022310">
    <property type="protein sequence ID" value="KAF5191790.1"/>
    <property type="molecule type" value="Genomic_DNA"/>
</dbReference>
<protein>
    <recommendedName>
        <fullName evidence="4">Transmembrane protein</fullName>
    </recommendedName>
</protein>
<keyword evidence="1" id="KW-0732">Signal</keyword>
<gene>
    <name evidence="2" type="ORF">FRX31_018623</name>
</gene>
<accession>A0A7J6W5H7</accession>
<proteinExistence type="predicted"/>
<evidence type="ECO:0000313" key="3">
    <source>
        <dbReference type="Proteomes" id="UP000554482"/>
    </source>
</evidence>
<evidence type="ECO:0000256" key="1">
    <source>
        <dbReference type="SAM" id="SignalP"/>
    </source>
</evidence>
<feature type="chain" id="PRO_5029711577" description="Transmembrane protein" evidence="1">
    <location>
        <begin position="20"/>
        <end position="50"/>
    </location>
</feature>
<name>A0A7J6W5H7_THATH</name>